<feature type="binding site" evidence="7">
    <location>
        <position position="96"/>
    </location>
    <ligand>
        <name>Zn(2+)</name>
        <dbReference type="ChEBI" id="CHEBI:29105"/>
        <note>catalytic</note>
    </ligand>
</feature>
<gene>
    <name evidence="9" type="ORF">IX39_01130</name>
</gene>
<dbReference type="GO" id="GO:0005737">
    <property type="term" value="C:cytoplasm"/>
    <property type="evidence" value="ECO:0007669"/>
    <property type="project" value="TreeGrafter"/>
</dbReference>
<evidence type="ECO:0000256" key="4">
    <source>
        <dbReference type="ARBA" id="ARBA00022801"/>
    </source>
</evidence>
<feature type="domain" description="CMP/dCMP-type deaminase" evidence="8">
    <location>
        <begin position="6"/>
        <end position="126"/>
    </location>
</feature>
<dbReference type="CDD" id="cd01286">
    <property type="entry name" value="deoxycytidylate_deaminase"/>
    <property type="match status" value="1"/>
</dbReference>
<dbReference type="PROSITE" id="PS51747">
    <property type="entry name" value="CYT_DCMP_DEAMINASES_2"/>
    <property type="match status" value="1"/>
</dbReference>
<dbReference type="EMBL" id="JPRP01000001">
    <property type="protein sequence ID" value="KFE99310.1"/>
    <property type="molecule type" value="Genomic_DNA"/>
</dbReference>
<dbReference type="GO" id="GO:0004132">
    <property type="term" value="F:dCMP deaminase activity"/>
    <property type="evidence" value="ECO:0007669"/>
    <property type="project" value="InterPro"/>
</dbReference>
<comment type="similarity">
    <text evidence="2">Belongs to the cytidine and deoxycytidylate deaminase family.</text>
</comment>
<comment type="caution">
    <text evidence="9">The sequence shown here is derived from an EMBL/GenBank/DDBJ whole genome shotgun (WGS) entry which is preliminary data.</text>
</comment>
<dbReference type="InterPro" id="IPR015517">
    <property type="entry name" value="dCMP_deaminase-rel"/>
</dbReference>
<keyword evidence="5 7" id="KW-0862">Zinc</keyword>
<dbReference type="STRING" id="236814.IX39_01130"/>
<evidence type="ECO:0000256" key="1">
    <source>
        <dbReference type="ARBA" id="ARBA00001947"/>
    </source>
</evidence>
<dbReference type="OrthoDB" id="9788517at2"/>
<dbReference type="GO" id="GO:0008270">
    <property type="term" value="F:zinc ion binding"/>
    <property type="evidence" value="ECO:0007669"/>
    <property type="project" value="InterPro"/>
</dbReference>
<accession>A0A085Z4E7</accession>
<dbReference type="PIRSF" id="PIRSF006019">
    <property type="entry name" value="dCMP_deaminase"/>
    <property type="match status" value="1"/>
</dbReference>
<protein>
    <submittedName>
        <fullName evidence="9">CMP deaminase</fullName>
    </submittedName>
</protein>
<dbReference type="InterPro" id="IPR002125">
    <property type="entry name" value="CMP_dCMP_dom"/>
</dbReference>
<keyword evidence="3 7" id="KW-0479">Metal-binding</keyword>
<dbReference type="PROSITE" id="PS00903">
    <property type="entry name" value="CYT_DCMP_DEAMINASES_1"/>
    <property type="match status" value="1"/>
</dbReference>
<name>A0A085Z4E7_9FLAO</name>
<evidence type="ECO:0000256" key="6">
    <source>
        <dbReference type="PIRSR" id="PIRSR006019-1"/>
    </source>
</evidence>
<reference evidence="9 10" key="1">
    <citation type="submission" date="2014-07" db="EMBL/GenBank/DDBJ databases">
        <title>Genome of Chryseobacterium formosense LMG 24722.</title>
        <authorList>
            <person name="Pipes S.E."/>
            <person name="Stropko S.J."/>
            <person name="Newman J.D."/>
        </authorList>
    </citation>
    <scope>NUCLEOTIDE SEQUENCE [LARGE SCALE GENOMIC DNA]</scope>
    <source>
        <strain evidence="9 10">LMG 24722</strain>
    </source>
</reference>
<dbReference type="Proteomes" id="UP000028713">
    <property type="component" value="Unassembled WGS sequence"/>
</dbReference>
<evidence type="ECO:0000256" key="2">
    <source>
        <dbReference type="ARBA" id="ARBA00006576"/>
    </source>
</evidence>
<dbReference type="GO" id="GO:0006220">
    <property type="term" value="P:pyrimidine nucleotide metabolic process"/>
    <property type="evidence" value="ECO:0007669"/>
    <property type="project" value="InterPro"/>
</dbReference>
<evidence type="ECO:0000259" key="8">
    <source>
        <dbReference type="PROSITE" id="PS51747"/>
    </source>
</evidence>
<dbReference type="RefSeq" id="WP_034672658.1">
    <property type="nucleotide sequence ID" value="NZ_FPAP01000007.1"/>
</dbReference>
<evidence type="ECO:0000256" key="5">
    <source>
        <dbReference type="ARBA" id="ARBA00022833"/>
    </source>
</evidence>
<dbReference type="InterPro" id="IPR016193">
    <property type="entry name" value="Cytidine_deaminase-like"/>
</dbReference>
<dbReference type="PANTHER" id="PTHR11086:SF18">
    <property type="entry name" value="DEOXYCYTIDYLATE DEAMINASE"/>
    <property type="match status" value="1"/>
</dbReference>
<dbReference type="InterPro" id="IPR016192">
    <property type="entry name" value="APOBEC/CMP_deaminase_Zn-bd"/>
</dbReference>
<evidence type="ECO:0000313" key="9">
    <source>
        <dbReference type="EMBL" id="KFE99310.1"/>
    </source>
</evidence>
<dbReference type="AlphaFoldDB" id="A0A085Z4E7"/>
<feature type="active site" description="Proton donor" evidence="6">
    <location>
        <position position="70"/>
    </location>
</feature>
<evidence type="ECO:0000256" key="3">
    <source>
        <dbReference type="ARBA" id="ARBA00022723"/>
    </source>
</evidence>
<dbReference type="InterPro" id="IPR016473">
    <property type="entry name" value="dCMP_deaminase"/>
</dbReference>
<dbReference type="PANTHER" id="PTHR11086">
    <property type="entry name" value="DEOXYCYTIDYLATE DEAMINASE-RELATED"/>
    <property type="match status" value="1"/>
</dbReference>
<dbReference type="SUPFAM" id="SSF53927">
    <property type="entry name" value="Cytidine deaminase-like"/>
    <property type="match status" value="1"/>
</dbReference>
<dbReference type="InterPro" id="IPR035105">
    <property type="entry name" value="Deoxycytidylate_deaminase_dom"/>
</dbReference>
<dbReference type="Pfam" id="PF00383">
    <property type="entry name" value="dCMP_cyt_deam_1"/>
    <property type="match status" value="1"/>
</dbReference>
<keyword evidence="10" id="KW-1185">Reference proteome</keyword>
<organism evidence="9 10">
    <name type="scientific">Chryseobacterium formosense</name>
    <dbReference type="NCBI Taxonomy" id="236814"/>
    <lineage>
        <taxon>Bacteria</taxon>
        <taxon>Pseudomonadati</taxon>
        <taxon>Bacteroidota</taxon>
        <taxon>Flavobacteriia</taxon>
        <taxon>Flavobacteriales</taxon>
        <taxon>Weeksellaceae</taxon>
        <taxon>Chryseobacterium group</taxon>
        <taxon>Chryseobacterium</taxon>
    </lineage>
</organism>
<evidence type="ECO:0000313" key="10">
    <source>
        <dbReference type="Proteomes" id="UP000028713"/>
    </source>
</evidence>
<sequence>MQMYNKFDKAYLKMAQEWAKLSYCERKQVGALIVKDRMIISDGYNGTPSGSENCCEDENGKTHWYVLHAEANAILKLAGSTQSARGATLYLTLSPCKECSKLILQAGISRLVYINAYSDNEGIAFLKEHRIEIIQVSENELKK</sequence>
<dbReference type="eggNOG" id="COG2131">
    <property type="taxonomic scope" value="Bacteria"/>
</dbReference>
<dbReference type="Gene3D" id="3.40.140.10">
    <property type="entry name" value="Cytidine Deaminase, domain 2"/>
    <property type="match status" value="1"/>
</dbReference>
<keyword evidence="4" id="KW-0378">Hydrolase</keyword>
<evidence type="ECO:0000256" key="7">
    <source>
        <dbReference type="PIRSR" id="PIRSR006019-2"/>
    </source>
</evidence>
<proteinExistence type="inferred from homology"/>
<comment type="cofactor">
    <cofactor evidence="1 7">
        <name>Zn(2+)</name>
        <dbReference type="ChEBI" id="CHEBI:29105"/>
    </cofactor>
</comment>
<feature type="binding site" evidence="7">
    <location>
        <position position="68"/>
    </location>
    <ligand>
        <name>Zn(2+)</name>
        <dbReference type="ChEBI" id="CHEBI:29105"/>
        <note>catalytic</note>
    </ligand>
</feature>
<feature type="binding site" evidence="7">
    <location>
        <position position="99"/>
    </location>
    <ligand>
        <name>Zn(2+)</name>
        <dbReference type="ChEBI" id="CHEBI:29105"/>
        <note>catalytic</note>
    </ligand>
</feature>